<evidence type="ECO:0000313" key="4">
    <source>
        <dbReference type="EMBL" id="GJJ78970.1"/>
    </source>
</evidence>
<dbReference type="GO" id="GO:0005634">
    <property type="term" value="C:nucleus"/>
    <property type="evidence" value="ECO:0007669"/>
    <property type="project" value="InterPro"/>
</dbReference>
<dbReference type="InterPro" id="IPR002164">
    <property type="entry name" value="NAP_family"/>
</dbReference>
<dbReference type="Proteomes" id="UP000827284">
    <property type="component" value="Unassembled WGS sequence"/>
</dbReference>
<dbReference type="AlphaFoldDB" id="A0A9P3M2G7"/>
<dbReference type="EMBL" id="BQFW01000015">
    <property type="protein sequence ID" value="GJJ78970.1"/>
    <property type="molecule type" value="Genomic_DNA"/>
</dbReference>
<gene>
    <name evidence="4" type="ORF">EMPS_11329</name>
</gene>
<sequence>MADQTDKNQALDSVRGDIDALTAATDKVELELANKRNELMLPIYEKRRAVIEKIPNFWTSVFMNNMTLTQIIEPADIPALEHLTDLWVKWDSKDARAYDLTFTFSENPYFSNKELVKKVTFNGEEQVTTPTEIKWKEGKDLTIKDNKRKKGEDNVSDSFFSIFQDDDVTLLDYISNELFAEAIHIYANGGDDDDDFSDEGSVDLDDEDDEDEEDELPAKKKGKK</sequence>
<feature type="region of interest" description="Disordered" evidence="3">
    <location>
        <begin position="188"/>
        <end position="224"/>
    </location>
</feature>
<feature type="compositionally biased region" description="Acidic residues" evidence="3">
    <location>
        <begin position="190"/>
        <end position="215"/>
    </location>
</feature>
<dbReference type="OrthoDB" id="19419at2759"/>
<dbReference type="GO" id="GO:0006334">
    <property type="term" value="P:nucleosome assembly"/>
    <property type="evidence" value="ECO:0007669"/>
    <property type="project" value="InterPro"/>
</dbReference>
<dbReference type="InterPro" id="IPR037231">
    <property type="entry name" value="NAP-like_sf"/>
</dbReference>
<dbReference type="PANTHER" id="PTHR11875">
    <property type="entry name" value="TESTIS-SPECIFIC Y-ENCODED PROTEIN"/>
    <property type="match status" value="1"/>
</dbReference>
<reference evidence="4" key="1">
    <citation type="submission" date="2021-11" db="EMBL/GenBank/DDBJ databases">
        <authorList>
            <person name="Herlambang A."/>
            <person name="Guo Y."/>
            <person name="Takashima Y."/>
            <person name="Nishizawa T."/>
        </authorList>
    </citation>
    <scope>NUCLEOTIDE SEQUENCE</scope>
    <source>
        <strain evidence="4">E1425</strain>
    </source>
</reference>
<protein>
    <submittedName>
        <fullName evidence="4">Uncharacterized protein</fullName>
    </submittedName>
</protein>
<evidence type="ECO:0000256" key="3">
    <source>
        <dbReference type="SAM" id="MobiDB-lite"/>
    </source>
</evidence>
<accession>A0A9P3M2G7</accession>
<organism evidence="4 5">
    <name type="scientific">Entomortierella parvispora</name>
    <dbReference type="NCBI Taxonomy" id="205924"/>
    <lineage>
        <taxon>Eukaryota</taxon>
        <taxon>Fungi</taxon>
        <taxon>Fungi incertae sedis</taxon>
        <taxon>Mucoromycota</taxon>
        <taxon>Mortierellomycotina</taxon>
        <taxon>Mortierellomycetes</taxon>
        <taxon>Mortierellales</taxon>
        <taxon>Mortierellaceae</taxon>
        <taxon>Entomortierella</taxon>
    </lineage>
</organism>
<dbReference type="SUPFAM" id="SSF143113">
    <property type="entry name" value="NAP-like"/>
    <property type="match status" value="1"/>
</dbReference>
<reference evidence="4" key="2">
    <citation type="journal article" date="2022" name="Microbiol. Resour. Announc.">
        <title>Whole-Genome Sequence of Entomortierella parvispora E1425, a Mucoromycotan Fungus Associated with Burkholderiaceae-Related Endosymbiotic Bacteria.</title>
        <authorList>
            <person name="Herlambang A."/>
            <person name="Guo Y."/>
            <person name="Takashima Y."/>
            <person name="Narisawa K."/>
            <person name="Ohta H."/>
            <person name="Nishizawa T."/>
        </authorList>
    </citation>
    <scope>NUCLEOTIDE SEQUENCE</scope>
    <source>
        <strain evidence="4">E1425</strain>
    </source>
</reference>
<keyword evidence="5" id="KW-1185">Reference proteome</keyword>
<evidence type="ECO:0000256" key="2">
    <source>
        <dbReference type="RuleBase" id="RU003876"/>
    </source>
</evidence>
<evidence type="ECO:0000313" key="5">
    <source>
        <dbReference type="Proteomes" id="UP000827284"/>
    </source>
</evidence>
<dbReference type="Pfam" id="PF00956">
    <property type="entry name" value="NAP"/>
    <property type="match status" value="1"/>
</dbReference>
<dbReference type="Gene3D" id="3.30.1120.90">
    <property type="entry name" value="Nucleosome assembly protein"/>
    <property type="match status" value="1"/>
</dbReference>
<proteinExistence type="inferred from homology"/>
<evidence type="ECO:0000256" key="1">
    <source>
        <dbReference type="ARBA" id="ARBA00009947"/>
    </source>
</evidence>
<comment type="caution">
    <text evidence="4">The sequence shown here is derived from an EMBL/GenBank/DDBJ whole genome shotgun (WGS) entry which is preliminary data.</text>
</comment>
<name>A0A9P3M2G7_9FUNG</name>
<comment type="similarity">
    <text evidence="1 2">Belongs to the nucleosome assembly protein (NAP) family.</text>
</comment>